<reference evidence="1" key="1">
    <citation type="submission" date="2022-08" db="EMBL/GenBank/DDBJ databases">
        <authorList>
            <person name="Zhang D."/>
        </authorList>
    </citation>
    <scope>NUCLEOTIDE SEQUENCE</scope>
    <source>
        <strain evidence="1">XJ19-11</strain>
    </source>
</reference>
<evidence type="ECO:0000313" key="1">
    <source>
        <dbReference type="EMBL" id="MCR9013770.1"/>
    </source>
</evidence>
<dbReference type="AlphaFoldDB" id="A0A9X2P526"/>
<name>A0A9X2P526_9BACT</name>
<dbReference type="EMBL" id="JANSUY010000001">
    <property type="protein sequence ID" value="MCR9013770.1"/>
    <property type="molecule type" value="Genomic_DNA"/>
</dbReference>
<evidence type="ECO:0000313" key="2">
    <source>
        <dbReference type="Proteomes" id="UP001142175"/>
    </source>
</evidence>
<sequence length="153" mass="17239">MKTDMKIGILMILLTCALCFQVQAQFLNIRINIPAGMVFSENPGQKVFGGMTGNANQDQIPITWIAMESMENLSFLVSIENQDTNQGQVPKGFYINQRGWDLSEARELFPGPNQLTIDNRHLLIRNISPKVSFLQAWLGIPSNKSLIIKIEYP</sequence>
<comment type="caution">
    <text evidence="1">The sequence shown here is derived from an EMBL/GenBank/DDBJ whole genome shotgun (WGS) entry which is preliminary data.</text>
</comment>
<dbReference type="RefSeq" id="WP_258421664.1">
    <property type="nucleotide sequence ID" value="NZ_JANSUY010000001.1"/>
</dbReference>
<gene>
    <name evidence="1" type="ORF">NU887_01920</name>
</gene>
<proteinExistence type="predicted"/>
<dbReference type="Proteomes" id="UP001142175">
    <property type="component" value="Unassembled WGS sequence"/>
</dbReference>
<keyword evidence="2" id="KW-1185">Reference proteome</keyword>
<protein>
    <submittedName>
        <fullName evidence="1">Uncharacterized protein</fullName>
    </submittedName>
</protein>
<organism evidence="1 2">
    <name type="scientific">Aquiflexum gelatinilyticum</name>
    <dbReference type="NCBI Taxonomy" id="2961943"/>
    <lineage>
        <taxon>Bacteria</taxon>
        <taxon>Pseudomonadati</taxon>
        <taxon>Bacteroidota</taxon>
        <taxon>Cytophagia</taxon>
        <taxon>Cytophagales</taxon>
        <taxon>Cyclobacteriaceae</taxon>
        <taxon>Aquiflexum</taxon>
    </lineage>
</organism>
<accession>A0A9X2P526</accession>